<keyword evidence="3" id="KW-0456">Lyase</keyword>
<dbReference type="InterPro" id="IPR036291">
    <property type="entry name" value="NAD(P)-bd_dom_sf"/>
</dbReference>
<dbReference type="SUPFAM" id="SSF51735">
    <property type="entry name" value="NAD(P)-binding Rossmann-fold domains"/>
    <property type="match status" value="1"/>
</dbReference>
<dbReference type="EMBL" id="JAGQLI010000055">
    <property type="protein sequence ID" value="MCA9378994.1"/>
    <property type="molecule type" value="Genomic_DNA"/>
</dbReference>
<evidence type="ECO:0000259" key="2">
    <source>
        <dbReference type="Pfam" id="PF01370"/>
    </source>
</evidence>
<evidence type="ECO:0000256" key="1">
    <source>
        <dbReference type="ARBA" id="ARBA00007637"/>
    </source>
</evidence>
<organism evidence="3 4">
    <name type="scientific">Candidatus Dojkabacteria bacterium</name>
    <dbReference type="NCBI Taxonomy" id="2099670"/>
    <lineage>
        <taxon>Bacteria</taxon>
        <taxon>Candidatus Dojkabacteria</taxon>
    </lineage>
</organism>
<name>A0A955KZ72_9BACT</name>
<comment type="caution">
    <text evidence="3">The sequence shown here is derived from an EMBL/GenBank/DDBJ whole genome shotgun (WGS) entry which is preliminary data.</text>
</comment>
<evidence type="ECO:0000313" key="4">
    <source>
        <dbReference type="Proteomes" id="UP000760819"/>
    </source>
</evidence>
<dbReference type="Pfam" id="PF01370">
    <property type="entry name" value="Epimerase"/>
    <property type="match status" value="1"/>
</dbReference>
<gene>
    <name evidence="3" type="ORF">KC640_01065</name>
</gene>
<dbReference type="Proteomes" id="UP000760819">
    <property type="component" value="Unassembled WGS sequence"/>
</dbReference>
<accession>A0A955KZ72</accession>
<comment type="similarity">
    <text evidence="1">Belongs to the NAD(P)-dependent epimerase/dehydratase family.</text>
</comment>
<dbReference type="AlphaFoldDB" id="A0A955KZ72"/>
<dbReference type="Gene3D" id="3.40.50.720">
    <property type="entry name" value="NAD(P)-binding Rossmann-like Domain"/>
    <property type="match status" value="1"/>
</dbReference>
<reference evidence="3" key="1">
    <citation type="submission" date="2020-04" db="EMBL/GenBank/DDBJ databases">
        <authorList>
            <person name="Zhang T."/>
        </authorList>
    </citation>
    <scope>NUCLEOTIDE SEQUENCE</scope>
    <source>
        <strain evidence="3">HKST-UBA12</strain>
    </source>
</reference>
<evidence type="ECO:0000313" key="3">
    <source>
        <dbReference type="EMBL" id="MCA9378994.1"/>
    </source>
</evidence>
<dbReference type="GO" id="GO:0008446">
    <property type="term" value="F:GDP-mannose 4,6-dehydratase activity"/>
    <property type="evidence" value="ECO:0007669"/>
    <property type="project" value="UniProtKB-EC"/>
</dbReference>
<reference evidence="3" key="2">
    <citation type="journal article" date="2021" name="Microbiome">
        <title>Successional dynamics and alternative stable states in a saline activated sludge microbial community over 9 years.</title>
        <authorList>
            <person name="Wang Y."/>
            <person name="Ye J."/>
            <person name="Ju F."/>
            <person name="Liu L."/>
            <person name="Boyd J.A."/>
            <person name="Deng Y."/>
            <person name="Parks D.H."/>
            <person name="Jiang X."/>
            <person name="Yin X."/>
            <person name="Woodcroft B.J."/>
            <person name="Tyson G.W."/>
            <person name="Hugenholtz P."/>
            <person name="Polz M.F."/>
            <person name="Zhang T."/>
        </authorList>
    </citation>
    <scope>NUCLEOTIDE SEQUENCE</scope>
    <source>
        <strain evidence="3">HKST-UBA12</strain>
    </source>
</reference>
<sequence length="169" mass="18561">MAKRKILITGGAGFIGSNLIDELISNTEYEIVCVDNFDDYYPAEIKMSNLEGALQSGRVHLIREDICRLGARKELDGVEMIVHLAAKAGVRPSIQNPGEYVRVNVLGTQNLLELAREMEVKHFVFGSSSSVYGVNPNYPWVESDNVLQPISPYAATKISGELLGSVYAN</sequence>
<proteinExistence type="inferred from homology"/>
<feature type="domain" description="NAD-dependent epimerase/dehydratase" evidence="2">
    <location>
        <begin position="6"/>
        <end position="166"/>
    </location>
</feature>
<dbReference type="EC" id="4.2.1.47" evidence="3"/>
<feature type="non-terminal residue" evidence="3">
    <location>
        <position position="169"/>
    </location>
</feature>
<dbReference type="InterPro" id="IPR001509">
    <property type="entry name" value="Epimerase_deHydtase"/>
</dbReference>
<dbReference type="PANTHER" id="PTHR43000">
    <property type="entry name" value="DTDP-D-GLUCOSE 4,6-DEHYDRATASE-RELATED"/>
    <property type="match status" value="1"/>
</dbReference>
<protein>
    <submittedName>
        <fullName evidence="3">GDP-mannose 4,6-dehydratase</fullName>
        <ecNumber evidence="3">4.2.1.47</ecNumber>
    </submittedName>
</protein>